<dbReference type="CDD" id="cd05379">
    <property type="entry name" value="CAP_bacterial"/>
    <property type="match status" value="1"/>
</dbReference>
<dbReference type="EMBL" id="AZEC01000030">
    <property type="protein sequence ID" value="KRL07880.1"/>
    <property type="molecule type" value="Genomic_DNA"/>
</dbReference>
<keyword evidence="5" id="KW-1185">Reference proteome</keyword>
<feature type="region of interest" description="Disordered" evidence="2">
    <location>
        <begin position="144"/>
        <end position="250"/>
    </location>
</feature>
<dbReference type="Pfam" id="PF01476">
    <property type="entry name" value="LysM"/>
    <property type="match status" value="1"/>
</dbReference>
<feature type="compositionally biased region" description="Polar residues" evidence="2">
    <location>
        <begin position="195"/>
        <end position="213"/>
    </location>
</feature>
<accession>A0A0R1MW88</accession>
<dbReference type="Proteomes" id="UP000051330">
    <property type="component" value="Unassembled WGS sequence"/>
</dbReference>
<name>A0A0R1MW88_9LACO</name>
<proteinExistence type="predicted"/>
<dbReference type="Gene3D" id="3.10.350.10">
    <property type="entry name" value="LysM domain"/>
    <property type="match status" value="1"/>
</dbReference>
<reference evidence="4 5" key="1">
    <citation type="journal article" date="2015" name="Genome Announc.">
        <title>Expanding the biotechnology potential of lactobacilli through comparative genomics of 213 strains and associated genera.</title>
        <authorList>
            <person name="Sun Z."/>
            <person name="Harris H.M."/>
            <person name="McCann A."/>
            <person name="Guo C."/>
            <person name="Argimon S."/>
            <person name="Zhang W."/>
            <person name="Yang X."/>
            <person name="Jeffery I.B."/>
            <person name="Cooney J.C."/>
            <person name="Kagawa T.F."/>
            <person name="Liu W."/>
            <person name="Song Y."/>
            <person name="Salvetti E."/>
            <person name="Wrobel A."/>
            <person name="Rasinkangas P."/>
            <person name="Parkhill J."/>
            <person name="Rea M.C."/>
            <person name="O'Sullivan O."/>
            <person name="Ritari J."/>
            <person name="Douillard F.P."/>
            <person name="Paul Ross R."/>
            <person name="Yang R."/>
            <person name="Briner A.E."/>
            <person name="Felis G.E."/>
            <person name="de Vos W.M."/>
            <person name="Barrangou R."/>
            <person name="Klaenhammer T.R."/>
            <person name="Caufield P.W."/>
            <person name="Cui Y."/>
            <person name="Zhang H."/>
            <person name="O'Toole P.W."/>
        </authorList>
    </citation>
    <scope>NUCLEOTIDE SEQUENCE [LARGE SCALE GENOMIC DNA]</scope>
    <source>
        <strain evidence="4 5">DSM 12744</strain>
    </source>
</reference>
<feature type="domain" description="LysM" evidence="3">
    <location>
        <begin position="84"/>
        <end position="133"/>
    </location>
</feature>
<gene>
    <name evidence="4" type="ORF">FD09_GL002021</name>
</gene>
<keyword evidence="1" id="KW-0677">Repeat</keyword>
<dbReference type="InterPro" id="IPR009459">
    <property type="entry name" value="MucBP_dom"/>
</dbReference>
<dbReference type="SUPFAM" id="SSF55797">
    <property type="entry name" value="PR-1-like"/>
    <property type="match status" value="1"/>
</dbReference>
<dbReference type="PATRIC" id="fig|1423792.3.peg.2051"/>
<dbReference type="SMART" id="SM00257">
    <property type="entry name" value="LysM"/>
    <property type="match status" value="1"/>
</dbReference>
<dbReference type="Gene3D" id="3.10.20.320">
    <property type="entry name" value="Putative peptidoglycan bound protein (lpxtg motif)"/>
    <property type="match status" value="2"/>
</dbReference>
<feature type="compositionally biased region" description="Low complexity" evidence="2">
    <location>
        <begin position="163"/>
        <end position="194"/>
    </location>
</feature>
<evidence type="ECO:0000313" key="5">
    <source>
        <dbReference type="Proteomes" id="UP000051330"/>
    </source>
</evidence>
<comment type="caution">
    <text evidence="4">The sequence shown here is derived from an EMBL/GenBank/DDBJ whole genome shotgun (WGS) entry which is preliminary data.</text>
</comment>
<dbReference type="PROSITE" id="PS51782">
    <property type="entry name" value="LYSM"/>
    <property type="match status" value="1"/>
</dbReference>
<dbReference type="InterPro" id="IPR018392">
    <property type="entry name" value="LysM"/>
</dbReference>
<dbReference type="Pfam" id="PF06458">
    <property type="entry name" value="MucBP"/>
    <property type="match status" value="2"/>
</dbReference>
<organism evidence="4 5">
    <name type="scientific">Schleiferilactobacillus perolens DSM 12744</name>
    <dbReference type="NCBI Taxonomy" id="1423792"/>
    <lineage>
        <taxon>Bacteria</taxon>
        <taxon>Bacillati</taxon>
        <taxon>Bacillota</taxon>
        <taxon>Bacilli</taxon>
        <taxon>Lactobacillales</taxon>
        <taxon>Lactobacillaceae</taxon>
        <taxon>Schleiferilactobacillus</taxon>
    </lineage>
</organism>
<dbReference type="Pfam" id="PF00188">
    <property type="entry name" value="CAP"/>
    <property type="match status" value="1"/>
</dbReference>
<evidence type="ECO:0000259" key="3">
    <source>
        <dbReference type="PROSITE" id="PS51782"/>
    </source>
</evidence>
<feature type="compositionally biased region" description="Low complexity" evidence="2">
    <location>
        <begin position="214"/>
        <end position="241"/>
    </location>
</feature>
<dbReference type="InterPro" id="IPR036779">
    <property type="entry name" value="LysM_dom_sf"/>
</dbReference>
<dbReference type="InterPro" id="IPR035940">
    <property type="entry name" value="CAP_sf"/>
</dbReference>
<dbReference type="Gene3D" id="3.40.33.10">
    <property type="entry name" value="CAP"/>
    <property type="match status" value="1"/>
</dbReference>
<evidence type="ECO:0000313" key="4">
    <source>
        <dbReference type="EMBL" id="KRL07880.1"/>
    </source>
</evidence>
<protein>
    <recommendedName>
        <fullName evidence="3">LysM domain-containing protein</fullName>
    </recommendedName>
</protein>
<dbReference type="InterPro" id="IPR014044">
    <property type="entry name" value="CAP_dom"/>
</dbReference>
<dbReference type="RefSeq" id="WP_057822533.1">
    <property type="nucleotide sequence ID" value="NZ_AZEC01000030.1"/>
</dbReference>
<dbReference type="STRING" id="1423792.FD09_GL002021"/>
<feature type="compositionally biased region" description="Polar residues" evidence="2">
    <location>
        <begin position="144"/>
        <end position="155"/>
    </location>
</feature>
<evidence type="ECO:0000256" key="1">
    <source>
        <dbReference type="ARBA" id="ARBA00022737"/>
    </source>
</evidence>
<sequence>MEKTRKQRLLAEATAKREYHAKLVHSKAKGWLTVGLTALALGGVAILGGQPAQVQAATTETTQQVWTLRPVADIVAQIQASNKQVYDIQWGDTLSTISEALNTVGIKTSVNRLAEINRIANINLIYAGSKLSINGTGDNATISVQGPNGTTSFNANPAKGAVATPAEKTAAEQQTQQATGNSSQSTNNGSAQSTGNNGNSADLDKGNNNSGLATTPTTPTGPTIPTTPTTPTVPTTPTKPGEPTEPTKPTEKYATLTIVAKDANGNELGVLGSLSAKIGSEATVFAGNLDSHSFLQGYTLQGSNNQTVKVAGDATISFTVKKNENPVVPGTKDEYVTVNVDEAGNKLADTAGYHKLSESTVNTTTTEGDGTIVTTHTTTAIWHKTVNTNQYVTVNVDQAGNKLASTAGYDEVSRSTDNGVVTTATNGDTTTTYTTTIVYQKHETGVVVNTVNVSEDGTNLGVNPDTNVYHLIKSETSMDGKTITKTWHKMVTRDEQITKNVDESGNVLTDTTGYEKASASDPIKGVSYKAANGDTVTPYVITITWRKSVTPPVETTVTKNIDEAGNDLGANPDAKLYHKMSTSDPIEQDGKKVITVTWHKIVNTDKHVIVNVDQDGKILASTDGYDKLSEKTDDGVVTDTATNGDTVTTITTTVTWKKHEEGVIVKNVTINVDEAGKTLTDTTGYHKISTSDPVESDSTDADGNTVKTYTTTVTWHKVVNTDKNVTVNTDESGKVLASTDGLVKVSVSDPVKNVETAANGDTTTTYTTTVVWRQPTTTEKTVTVDVDESGKAISDTTGYHQLSSSTKDSVETLPNGDTVTTHTVTVVWHLIQNTDKQVTVNVDESGKTLDSTDGYDKVSISDPVKTVQTLDNGDTVTTYTTTVTWKKHTDPTQQATVTVKYVDDKGNKLADDKSEQANVDSPYTATAPAIDGYALQGSTTQTVKVDAKGNTITFTYTKQATPVQKAKVTIIAKSNVDGKVLRQTESDEVEVGKQYTATAPTIDGWTLQGDATQTVTVDATDNTVTFRYLPTPAEVDVNAVASALLTKLNAYRVSQGLTALKSDPNLSAGAMVRAQQEADAYNAGGLSAPDHLLPNGQNFNHEAHLTAYGSTNMAENLTVFPDSDPDRNADTVAQEALDNFKNSPAHNEAMLTKDFTDGGMGVAITKDGNFVVIQDMGGKAADTWDASKFNSKTLMQAGFTPEQVDQIDMEQGFDWADQQPPKFYYIPPYIFKTQADVDAYLDFAQGQDKTFESAMPSGAFVTYVNIQVGGGTLIGYSPVLQLGESVSSLQSKGYHPASMTIPATPTKVTITYSLLNHEHTKTLRYETEVVDAVAGQPITLSAKSIPGFTAYDNGYPLTVTLIPVANPNRNEVNFQYEQNE</sequence>
<dbReference type="OrthoDB" id="9798935at2"/>
<evidence type="ECO:0000256" key="2">
    <source>
        <dbReference type="SAM" id="MobiDB-lite"/>
    </source>
</evidence>